<evidence type="ECO:0000256" key="1">
    <source>
        <dbReference type="ARBA" id="ARBA00004442"/>
    </source>
</evidence>
<gene>
    <name evidence="6" type="ORF">GCM10025770_20670</name>
</gene>
<proteinExistence type="inferred from homology"/>
<sequence>MLPLAQIHAQEIPGDGGGRAGLDLGGGVGLRPRYEGSDEHALRALPIIRAYANSPVGRFGLGEGGLNWSVRPAEGLNLGLSLGYQRGRKESASQELRGLGDVKGGTEVGAFGNYRIGRAFVRAGAKTLTTGTGKTGTTAELGLGYLFRLNDKLALIPSADVVWANDKYMQRYFGVSSEQSLNSGLPVYTAGSGLKSAGVGLMLRYRVTDAVNVFALARESVLLGDAADSPVTRNRSQPQLMLGASYRFELK</sequence>
<comment type="similarity">
    <text evidence="2">Belongs to the MipA/OmpV family.</text>
</comment>
<evidence type="ECO:0000313" key="6">
    <source>
        <dbReference type="EMBL" id="GAA5165333.1"/>
    </source>
</evidence>
<keyword evidence="4" id="KW-0472">Membrane</keyword>
<dbReference type="EMBL" id="BAABLD010000008">
    <property type="protein sequence ID" value="GAA5165333.1"/>
    <property type="molecule type" value="Genomic_DNA"/>
</dbReference>
<evidence type="ECO:0000256" key="2">
    <source>
        <dbReference type="ARBA" id="ARBA00005722"/>
    </source>
</evidence>
<dbReference type="InterPro" id="IPR010583">
    <property type="entry name" value="MipA"/>
</dbReference>
<dbReference type="Proteomes" id="UP001500547">
    <property type="component" value="Unassembled WGS sequence"/>
</dbReference>
<comment type="caution">
    <text evidence="6">The sequence shown here is derived from an EMBL/GenBank/DDBJ whole genome shotgun (WGS) entry which is preliminary data.</text>
</comment>
<reference evidence="7" key="1">
    <citation type="journal article" date="2019" name="Int. J. Syst. Evol. Microbiol.">
        <title>The Global Catalogue of Microorganisms (GCM) 10K type strain sequencing project: providing services to taxonomists for standard genome sequencing and annotation.</title>
        <authorList>
            <consortium name="The Broad Institute Genomics Platform"/>
            <consortium name="The Broad Institute Genome Sequencing Center for Infectious Disease"/>
            <person name="Wu L."/>
            <person name="Ma J."/>
        </authorList>
    </citation>
    <scope>NUCLEOTIDE SEQUENCE [LARGE SCALE GENOMIC DNA]</scope>
    <source>
        <strain evidence="7">JCM 18715</strain>
    </source>
</reference>
<evidence type="ECO:0000256" key="3">
    <source>
        <dbReference type="ARBA" id="ARBA00022729"/>
    </source>
</evidence>
<protein>
    <submittedName>
        <fullName evidence="6">MipA/OmpV family protein</fullName>
    </submittedName>
</protein>
<comment type="subcellular location">
    <subcellularLocation>
        <location evidence="1">Cell outer membrane</location>
    </subcellularLocation>
</comment>
<accession>A0ABP9QQ79</accession>
<evidence type="ECO:0000256" key="4">
    <source>
        <dbReference type="ARBA" id="ARBA00023136"/>
    </source>
</evidence>
<keyword evidence="5" id="KW-0998">Cell outer membrane</keyword>
<organism evidence="6 7">
    <name type="scientific">Viridibacterium curvum</name>
    <dbReference type="NCBI Taxonomy" id="1101404"/>
    <lineage>
        <taxon>Bacteria</taxon>
        <taxon>Pseudomonadati</taxon>
        <taxon>Pseudomonadota</taxon>
        <taxon>Betaproteobacteria</taxon>
        <taxon>Rhodocyclales</taxon>
        <taxon>Rhodocyclaceae</taxon>
        <taxon>Viridibacterium</taxon>
    </lineage>
</organism>
<dbReference type="RefSeq" id="WP_345532862.1">
    <property type="nucleotide sequence ID" value="NZ_BAABLD010000008.1"/>
</dbReference>
<name>A0ABP9QQ79_9RHOO</name>
<dbReference type="PANTHER" id="PTHR38776:SF1">
    <property type="entry name" value="MLTA-INTERACTING PROTEIN-RELATED"/>
    <property type="match status" value="1"/>
</dbReference>
<dbReference type="SUPFAM" id="SSF103515">
    <property type="entry name" value="Autotransporter"/>
    <property type="match status" value="1"/>
</dbReference>
<keyword evidence="7" id="KW-1185">Reference proteome</keyword>
<dbReference type="PANTHER" id="PTHR38776">
    <property type="entry name" value="MLTA-INTERACTING PROTEIN-RELATED"/>
    <property type="match status" value="1"/>
</dbReference>
<evidence type="ECO:0000313" key="7">
    <source>
        <dbReference type="Proteomes" id="UP001500547"/>
    </source>
</evidence>
<dbReference type="InterPro" id="IPR036709">
    <property type="entry name" value="Autotransporte_beta_dom_sf"/>
</dbReference>
<dbReference type="Pfam" id="PF06629">
    <property type="entry name" value="MipA"/>
    <property type="match status" value="1"/>
</dbReference>
<keyword evidence="3" id="KW-0732">Signal</keyword>
<evidence type="ECO:0000256" key="5">
    <source>
        <dbReference type="ARBA" id="ARBA00023237"/>
    </source>
</evidence>